<dbReference type="KEGG" id="rhg:EXZ61_14890"/>
<gene>
    <name evidence="1" type="ORF">EXZ61_14890</name>
</gene>
<reference evidence="2" key="1">
    <citation type="submission" date="2019-02" db="EMBL/GenBank/DDBJ databases">
        <title>Complete genome sequence of Rhodoferax sp. Gr-4.</title>
        <authorList>
            <person name="Jin L."/>
        </authorList>
    </citation>
    <scope>NUCLEOTIDE SEQUENCE [LARGE SCALE GENOMIC DNA]</scope>
    <source>
        <strain evidence="2">Gr-4</strain>
    </source>
</reference>
<dbReference type="AlphaFoldDB" id="A0A515ERS4"/>
<sequence>MKSLKCMAQAAGTFTARAKGQALGLAATAPLADAALQAQIEARYQGDLSGACAMAAVSL</sequence>
<keyword evidence="2" id="KW-1185">Reference proteome</keyword>
<evidence type="ECO:0000313" key="1">
    <source>
        <dbReference type="EMBL" id="QDL55354.1"/>
    </source>
</evidence>
<accession>A0A515ERS4</accession>
<organism evidence="1 2">
    <name type="scientific">Rhodoferax aquaticus</name>
    <dbReference type="NCBI Taxonomy" id="2527691"/>
    <lineage>
        <taxon>Bacteria</taxon>
        <taxon>Pseudomonadati</taxon>
        <taxon>Pseudomonadota</taxon>
        <taxon>Betaproteobacteria</taxon>
        <taxon>Burkholderiales</taxon>
        <taxon>Comamonadaceae</taxon>
        <taxon>Rhodoferax</taxon>
    </lineage>
</organism>
<dbReference type="EMBL" id="CP036282">
    <property type="protein sequence ID" value="QDL55354.1"/>
    <property type="molecule type" value="Genomic_DNA"/>
</dbReference>
<reference evidence="2" key="2">
    <citation type="journal article" date="2020" name="Int. J. Syst. Evol. Microbiol.">
        <title>Genomic insights into a novel species Rhodoferax aquaticus sp. nov., isolated from freshwater.</title>
        <authorList>
            <person name="Li T."/>
            <person name="Zhuo Y."/>
            <person name="Jin C.Z."/>
            <person name="Wu X."/>
            <person name="Ko S.R."/>
            <person name="Jin F.J."/>
            <person name="Ahn C.Y."/>
            <person name="Oh H.M."/>
            <person name="Lee H.G."/>
            <person name="Jin L."/>
        </authorList>
    </citation>
    <scope>NUCLEOTIDE SEQUENCE [LARGE SCALE GENOMIC DNA]</scope>
    <source>
        <strain evidence="2">Gr-4</strain>
    </source>
</reference>
<proteinExistence type="predicted"/>
<dbReference type="Proteomes" id="UP000317365">
    <property type="component" value="Chromosome"/>
</dbReference>
<protein>
    <submittedName>
        <fullName evidence="1">Uncharacterized protein</fullName>
    </submittedName>
</protein>
<dbReference type="RefSeq" id="WP_142812512.1">
    <property type="nucleotide sequence ID" value="NZ_CP036282.1"/>
</dbReference>
<evidence type="ECO:0000313" key="2">
    <source>
        <dbReference type="Proteomes" id="UP000317365"/>
    </source>
</evidence>
<name>A0A515ERS4_9BURK</name>